<reference evidence="7 8" key="1">
    <citation type="submission" date="2024-01" db="EMBL/GenBank/DDBJ databases">
        <title>Genome assemblies of Stephania.</title>
        <authorList>
            <person name="Yang L."/>
        </authorList>
    </citation>
    <scope>NUCLEOTIDE SEQUENCE [LARGE SCALE GENOMIC DNA]</scope>
    <source>
        <strain evidence="7">QJT</strain>
        <tissue evidence="7">Leaf</tissue>
    </source>
</reference>
<feature type="transmembrane region" description="Helical" evidence="6">
    <location>
        <begin position="401"/>
        <end position="424"/>
    </location>
</feature>
<dbReference type="InterPro" id="IPR045069">
    <property type="entry name" value="MATE_euk"/>
</dbReference>
<feature type="transmembrane region" description="Helical" evidence="6">
    <location>
        <begin position="247"/>
        <end position="272"/>
    </location>
</feature>
<keyword evidence="4 6" id="KW-1133">Transmembrane helix</keyword>
<evidence type="ECO:0000256" key="6">
    <source>
        <dbReference type="RuleBase" id="RU004914"/>
    </source>
</evidence>
<dbReference type="PANTHER" id="PTHR11206">
    <property type="entry name" value="MULTIDRUG RESISTANCE PROTEIN"/>
    <property type="match status" value="1"/>
</dbReference>
<accession>A0AAP0IM89</accession>
<dbReference type="GO" id="GO:0015297">
    <property type="term" value="F:antiporter activity"/>
    <property type="evidence" value="ECO:0007669"/>
    <property type="project" value="InterPro"/>
</dbReference>
<evidence type="ECO:0000313" key="7">
    <source>
        <dbReference type="EMBL" id="KAK9117271.1"/>
    </source>
</evidence>
<keyword evidence="5 6" id="KW-0472">Membrane</keyword>
<feature type="transmembrane region" description="Helical" evidence="6">
    <location>
        <begin position="318"/>
        <end position="338"/>
    </location>
</feature>
<gene>
    <name evidence="7" type="ORF">Sjap_016218</name>
</gene>
<comment type="caution">
    <text evidence="7">The sequence shown here is derived from an EMBL/GenBank/DDBJ whole genome shotgun (WGS) entry which is preliminary data.</text>
</comment>
<feature type="transmembrane region" description="Helical" evidence="6">
    <location>
        <begin position="431"/>
        <end position="455"/>
    </location>
</feature>
<feature type="transmembrane region" description="Helical" evidence="6">
    <location>
        <begin position="358"/>
        <end position="381"/>
    </location>
</feature>
<feature type="transmembrane region" description="Helical" evidence="6">
    <location>
        <begin position="284"/>
        <end position="306"/>
    </location>
</feature>
<evidence type="ECO:0000256" key="2">
    <source>
        <dbReference type="ARBA" id="ARBA00010199"/>
    </source>
</evidence>
<evidence type="ECO:0000256" key="1">
    <source>
        <dbReference type="ARBA" id="ARBA00004141"/>
    </source>
</evidence>
<dbReference type="GO" id="GO:1990961">
    <property type="term" value="P:xenobiotic detoxification by transmembrane export across the plasma membrane"/>
    <property type="evidence" value="ECO:0007669"/>
    <property type="project" value="InterPro"/>
</dbReference>
<proteinExistence type="inferred from homology"/>
<protein>
    <recommendedName>
        <fullName evidence="6">Protein DETOXIFICATION</fullName>
    </recommendedName>
    <alternativeName>
        <fullName evidence="6">Multidrug and toxic compound extrusion protein</fullName>
    </alternativeName>
</protein>
<dbReference type="AlphaFoldDB" id="A0AAP0IM89"/>
<dbReference type="GO" id="GO:0042910">
    <property type="term" value="F:xenobiotic transmembrane transporter activity"/>
    <property type="evidence" value="ECO:0007669"/>
    <property type="project" value="InterPro"/>
</dbReference>
<dbReference type="Proteomes" id="UP001417504">
    <property type="component" value="Unassembled WGS sequence"/>
</dbReference>
<feature type="transmembrane region" description="Helical" evidence="6">
    <location>
        <begin position="142"/>
        <end position="160"/>
    </location>
</feature>
<dbReference type="GO" id="GO:0016020">
    <property type="term" value="C:membrane"/>
    <property type="evidence" value="ECO:0007669"/>
    <property type="project" value="UniProtKB-SubCell"/>
</dbReference>
<feature type="transmembrane region" description="Helical" evidence="6">
    <location>
        <begin position="461"/>
        <end position="482"/>
    </location>
</feature>
<dbReference type="CDD" id="cd13132">
    <property type="entry name" value="MATE_eukaryotic"/>
    <property type="match status" value="1"/>
</dbReference>
<evidence type="ECO:0000256" key="5">
    <source>
        <dbReference type="ARBA" id="ARBA00023136"/>
    </source>
</evidence>
<dbReference type="Pfam" id="PF01554">
    <property type="entry name" value="MatE"/>
    <property type="match status" value="2"/>
</dbReference>
<dbReference type="NCBIfam" id="TIGR00797">
    <property type="entry name" value="matE"/>
    <property type="match status" value="1"/>
</dbReference>
<dbReference type="EMBL" id="JBBNAE010000006">
    <property type="protein sequence ID" value="KAK9117271.1"/>
    <property type="molecule type" value="Genomic_DNA"/>
</dbReference>
<organism evidence="7 8">
    <name type="scientific">Stephania japonica</name>
    <dbReference type="NCBI Taxonomy" id="461633"/>
    <lineage>
        <taxon>Eukaryota</taxon>
        <taxon>Viridiplantae</taxon>
        <taxon>Streptophyta</taxon>
        <taxon>Embryophyta</taxon>
        <taxon>Tracheophyta</taxon>
        <taxon>Spermatophyta</taxon>
        <taxon>Magnoliopsida</taxon>
        <taxon>Ranunculales</taxon>
        <taxon>Menispermaceae</taxon>
        <taxon>Menispermoideae</taxon>
        <taxon>Cissampelideae</taxon>
        <taxon>Stephania</taxon>
    </lineage>
</organism>
<evidence type="ECO:0000313" key="8">
    <source>
        <dbReference type="Proteomes" id="UP001417504"/>
    </source>
</evidence>
<name>A0AAP0IM89_9MAGN</name>
<feature type="transmembrane region" description="Helical" evidence="6">
    <location>
        <begin position="180"/>
        <end position="201"/>
    </location>
</feature>
<sequence>MSTENRSIQRPLLSNKDEIEREHLGQSSSTFIAGTASASDIKPISSAWDFFREFGVECKKLWVIAGPAISITLCRYSLGVVTQAFAGHLGNLELAAVSIENSVIAGFTLGIAFGMGSALETLCGQAYGAGQLDMMGVYLQRSWVIVNTTALILSPLYIFARPLLRLIGQKQEIADTAGKFAIWMLPQLFAASMNFPLVKFLQAQRKMMVLTVVTAGTLGLHTLLSWFLMFKLKWGLVGAAVALNASYWFLVAALLVYILSGACGTTWSGFSWMAFKKLWSFVKLSVASAIMLCLEVWYFMALILFAGYLKNPKISVDALSISVNISGWTLMVAMGFNAATSIRVSNELGAGHPRTAKFALIVVVINSFLIGLLLALILITFRQEYPTAFTSSEVVRKLVTSLTPLLAFSIIINSIQPVLTGVAVGAGWQAWVAYVNIGCYYIFGIPLGLLLGYIFNYGVRGIWIGMIMGTVAQTCILLILTYRTNWDKEASATEDRIRKWGGNLDDKELMNGRVDS</sequence>
<dbReference type="InterPro" id="IPR002528">
    <property type="entry name" value="MATE_fam"/>
</dbReference>
<feature type="transmembrane region" description="Helical" evidence="6">
    <location>
        <begin position="208"/>
        <end position="227"/>
    </location>
</feature>
<keyword evidence="3 6" id="KW-0812">Transmembrane</keyword>
<keyword evidence="8" id="KW-1185">Reference proteome</keyword>
<comment type="similarity">
    <text evidence="2 6">Belongs to the multi antimicrobial extrusion (MATE) (TC 2.A.66.1) family.</text>
</comment>
<comment type="subcellular location">
    <subcellularLocation>
        <location evidence="1">Membrane</location>
        <topology evidence="1">Multi-pass membrane protein</topology>
    </subcellularLocation>
</comment>
<evidence type="ECO:0000256" key="3">
    <source>
        <dbReference type="ARBA" id="ARBA00022692"/>
    </source>
</evidence>
<evidence type="ECO:0000256" key="4">
    <source>
        <dbReference type="ARBA" id="ARBA00022989"/>
    </source>
</evidence>